<dbReference type="PANTHER" id="PTHR48043:SF145">
    <property type="entry name" value="FI06409P-RELATED"/>
    <property type="match status" value="1"/>
</dbReference>
<keyword evidence="3 5" id="KW-0808">Transferase</keyword>
<dbReference type="EMBL" id="CAEY01001945">
    <property type="status" value="NOT_ANNOTATED_CDS"/>
    <property type="molecule type" value="Genomic_DNA"/>
</dbReference>
<gene>
    <name evidence="6" type="primary">107362284</name>
    <name evidence="5" type="synonym">UGT201H1</name>
</gene>
<dbReference type="OrthoDB" id="5835829at2759"/>
<proteinExistence type="evidence at transcript level"/>
<evidence type="ECO:0000256" key="2">
    <source>
        <dbReference type="ARBA" id="ARBA00022676"/>
    </source>
</evidence>
<evidence type="ECO:0000259" key="4">
    <source>
        <dbReference type="Pfam" id="PF04101"/>
    </source>
</evidence>
<evidence type="ECO:0000313" key="6">
    <source>
        <dbReference type="EnsemblMetazoa" id="tetur08g03000.1"/>
    </source>
</evidence>
<dbReference type="RefSeq" id="NP_001310053.1">
    <property type="nucleotide sequence ID" value="NM_001323124.1"/>
</dbReference>
<dbReference type="GO" id="GO:0016758">
    <property type="term" value="F:hexosyltransferase activity"/>
    <property type="evidence" value="ECO:0007669"/>
    <property type="project" value="InterPro"/>
</dbReference>
<dbReference type="Pfam" id="PF04101">
    <property type="entry name" value="Glyco_tran_28_C"/>
    <property type="match status" value="1"/>
</dbReference>
<accession>T1KB65</accession>
<evidence type="ECO:0000256" key="3">
    <source>
        <dbReference type="ARBA" id="ARBA00022679"/>
    </source>
</evidence>
<dbReference type="SUPFAM" id="SSF53756">
    <property type="entry name" value="UDP-Glycosyltransferase/glycogen phosphorylase"/>
    <property type="match status" value="1"/>
</dbReference>
<dbReference type="Proteomes" id="UP000015104">
    <property type="component" value="Unassembled WGS sequence"/>
</dbReference>
<comment type="similarity">
    <text evidence="1">Belongs to the UDP-glycosyltransferase family.</text>
</comment>
<dbReference type="Gene3D" id="3.40.50.2000">
    <property type="entry name" value="Glycogen Phosphorylase B"/>
    <property type="match status" value="2"/>
</dbReference>
<sequence>MDYYTGMNQRYRILITSIDSCSHINCALNFGQLLAENGHEITFTQRHHNQHYADKYNFNFIPFDEFLFIPEPTIKPFVLWVLKNITRFRSDAFSRYLGWNDEDREIFSSAIDEARITDKALGQILDQYKGQFDIVIGDFIYRYPSLHTSSIPFIQLFSLNPLLLYPNGPPAYSGYSVNVDRRASQKFRIIFNTAASRLRDKLYSWWSFHGLPASPQWFINEPQYFGFYHYPEALDYLECGPKFSDKWIRIDPCINVQPENCEAYRLPYYLSYQNNKLIFVSLGKLGSIDVDLFNTFLNILGETPYRYIVSKGPRSDEIHLRDNMCGDKYIDPKSVHSIVDLIITHGGNSSFAETINAGKPLVMIPFFLDQFDNAQRVVDCGIGKRLDCWNFEPDIVMKVIDDALNDTKMRDKARQISQSMRKSTTRQEAKNLIEAFISTLKI</sequence>
<evidence type="ECO:0000256" key="1">
    <source>
        <dbReference type="ARBA" id="ARBA00009995"/>
    </source>
</evidence>
<reference evidence="5" key="2">
    <citation type="journal article" date="2014" name="Insect Biochem. Mol. Biol.">
        <title>Bacterial origin of a diverse family of UDP-glycosyltransferase genes in the Tetranychus urticae genome.</title>
        <authorList>
            <person name="Ahn S.J."/>
            <person name="Dermauw W."/>
            <person name="Wybouw N."/>
            <person name="Heckel D.G."/>
            <person name="Van Leeuwen T."/>
        </authorList>
    </citation>
    <scope>NUCLEOTIDE SEQUENCE</scope>
</reference>
<dbReference type="EnsemblMetazoa" id="tetur08g03000.1">
    <property type="protein sequence ID" value="tetur08g03000.1"/>
    <property type="gene ID" value="tetur08g03000"/>
</dbReference>
<evidence type="ECO:0000313" key="7">
    <source>
        <dbReference type="Proteomes" id="UP000015104"/>
    </source>
</evidence>
<reference evidence="5" key="3">
    <citation type="submission" date="2014-03" db="EMBL/GenBank/DDBJ databases">
        <authorList>
            <person name="Ahn S.-J."/>
            <person name="Dermauw W."/>
            <person name="Wybouw N."/>
            <person name="Heckel D.G."/>
            <person name="Van Leeuwen T."/>
        </authorList>
    </citation>
    <scope>NUCLEOTIDE SEQUENCE</scope>
</reference>
<evidence type="ECO:0000313" key="5">
    <source>
        <dbReference type="EMBL" id="AHX56874.1"/>
    </source>
</evidence>
<dbReference type="KEGG" id="tut:107362284"/>
<feature type="domain" description="Glycosyl transferase family 28 C-terminal" evidence="4">
    <location>
        <begin position="326"/>
        <end position="415"/>
    </location>
</feature>
<dbReference type="EMBL" id="KJ584746">
    <property type="protein sequence ID" value="AHX56874.1"/>
    <property type="molecule type" value="mRNA"/>
</dbReference>
<dbReference type="GO" id="GO:0008194">
    <property type="term" value="F:UDP-glycosyltransferase activity"/>
    <property type="evidence" value="ECO:0007669"/>
    <property type="project" value="InterPro"/>
</dbReference>
<protein>
    <submittedName>
        <fullName evidence="5">UDP-glycosyltransferase 201H1</fullName>
    </submittedName>
</protein>
<dbReference type="InterPro" id="IPR007235">
    <property type="entry name" value="Glyco_trans_28_C"/>
</dbReference>
<dbReference type="PANTHER" id="PTHR48043">
    <property type="entry name" value="EG:EG0003.4 PROTEIN-RELATED"/>
    <property type="match status" value="1"/>
</dbReference>
<keyword evidence="7" id="KW-1185">Reference proteome</keyword>
<name>T1KB65_TETUR</name>
<dbReference type="GeneID" id="107362284"/>
<dbReference type="eggNOG" id="KOG1192">
    <property type="taxonomic scope" value="Eukaryota"/>
</dbReference>
<reference evidence="6" key="4">
    <citation type="submission" date="2015-06" db="UniProtKB">
        <authorList>
            <consortium name="EnsemblMetazoa"/>
        </authorList>
    </citation>
    <scope>IDENTIFICATION</scope>
</reference>
<organism evidence="6 7">
    <name type="scientific">Tetranychus urticae</name>
    <name type="common">Two-spotted spider mite</name>
    <dbReference type="NCBI Taxonomy" id="32264"/>
    <lineage>
        <taxon>Eukaryota</taxon>
        <taxon>Metazoa</taxon>
        <taxon>Ecdysozoa</taxon>
        <taxon>Arthropoda</taxon>
        <taxon>Chelicerata</taxon>
        <taxon>Arachnida</taxon>
        <taxon>Acari</taxon>
        <taxon>Acariformes</taxon>
        <taxon>Trombidiformes</taxon>
        <taxon>Prostigmata</taxon>
        <taxon>Eleutherengona</taxon>
        <taxon>Raphignathae</taxon>
        <taxon>Tetranychoidea</taxon>
        <taxon>Tetranychidae</taxon>
        <taxon>Tetranychus</taxon>
    </lineage>
</organism>
<keyword evidence="2" id="KW-0328">Glycosyltransferase</keyword>
<dbReference type="AlphaFoldDB" id="T1KB65"/>
<dbReference type="HOGENOM" id="CLU_000537_0_0_1"/>
<dbReference type="InterPro" id="IPR050271">
    <property type="entry name" value="UDP-glycosyltransferase"/>
</dbReference>
<dbReference type="InterPro" id="IPR002213">
    <property type="entry name" value="UDP_glucos_trans"/>
</dbReference>
<reference evidence="7" key="1">
    <citation type="submission" date="2011-08" db="EMBL/GenBank/DDBJ databases">
        <authorList>
            <person name="Rombauts S."/>
        </authorList>
    </citation>
    <scope>NUCLEOTIDE SEQUENCE</scope>
    <source>
        <strain evidence="7">London</strain>
    </source>
</reference>
<dbReference type="CDD" id="cd03784">
    <property type="entry name" value="GT1_Gtf-like"/>
    <property type="match status" value="1"/>
</dbReference>